<dbReference type="GO" id="GO:0005739">
    <property type="term" value="C:mitochondrion"/>
    <property type="evidence" value="ECO:0007669"/>
    <property type="project" value="TreeGrafter"/>
</dbReference>
<dbReference type="PANTHER" id="PTHR12286:SF5">
    <property type="entry name" value="SACCHAROPINE DEHYDROGENASE-LIKE OXIDOREDUCTASE"/>
    <property type="match status" value="1"/>
</dbReference>
<dbReference type="SUPFAM" id="SSF51735">
    <property type="entry name" value="NAD(P)-binding Rossmann-fold domains"/>
    <property type="match status" value="1"/>
</dbReference>
<feature type="domain" description="Saccharopine dehydrogenase NADP binding" evidence="3">
    <location>
        <begin position="7"/>
        <end position="138"/>
    </location>
</feature>
<name>A0A034W4S5_BACDO</name>
<comment type="similarity">
    <text evidence="1">Belongs to the saccharopine dehydrogenase family.</text>
</comment>
<accession>A0A034W4S5</accession>
<dbReference type="Pfam" id="PF03435">
    <property type="entry name" value="Sacchrp_dh_NADP"/>
    <property type="match status" value="1"/>
</dbReference>
<dbReference type="GO" id="GO:0009247">
    <property type="term" value="P:glycolipid biosynthetic process"/>
    <property type="evidence" value="ECO:0007669"/>
    <property type="project" value="TreeGrafter"/>
</dbReference>
<dbReference type="EMBL" id="GAKP01009650">
    <property type="protein sequence ID" value="JAC49302.1"/>
    <property type="molecule type" value="Transcribed_RNA"/>
</dbReference>
<keyword evidence="2" id="KW-0472">Membrane</keyword>
<evidence type="ECO:0000256" key="1">
    <source>
        <dbReference type="ARBA" id="ARBA00038048"/>
    </source>
</evidence>
<dbReference type="InterPro" id="IPR036291">
    <property type="entry name" value="NAD(P)-bd_dom_sf"/>
</dbReference>
<evidence type="ECO:0000313" key="4">
    <source>
        <dbReference type="EMBL" id="JAC49302.1"/>
    </source>
</evidence>
<organism evidence="4">
    <name type="scientific">Bactrocera dorsalis</name>
    <name type="common">Oriental fruit fly</name>
    <name type="synonym">Dacus dorsalis</name>
    <dbReference type="NCBI Taxonomy" id="27457"/>
    <lineage>
        <taxon>Eukaryota</taxon>
        <taxon>Metazoa</taxon>
        <taxon>Ecdysozoa</taxon>
        <taxon>Arthropoda</taxon>
        <taxon>Hexapoda</taxon>
        <taxon>Insecta</taxon>
        <taxon>Pterygota</taxon>
        <taxon>Neoptera</taxon>
        <taxon>Endopterygota</taxon>
        <taxon>Diptera</taxon>
        <taxon>Brachycera</taxon>
        <taxon>Muscomorpha</taxon>
        <taxon>Tephritoidea</taxon>
        <taxon>Tephritidae</taxon>
        <taxon>Bactrocera</taxon>
        <taxon>Bactrocera</taxon>
    </lineage>
</organism>
<reference evidence="4" key="1">
    <citation type="journal article" date="2014" name="BMC Genomics">
        <title>Characterizing the developmental transcriptome of the oriental fruit fly, Bactrocera dorsalis (Diptera: Tephritidae) through comparative genomic analysis with Drosophila melanogaster utilizing modENCODE datasets.</title>
        <authorList>
            <person name="Geib S.M."/>
            <person name="Calla B."/>
            <person name="Hall B."/>
            <person name="Hou S."/>
            <person name="Manoukis N.C."/>
        </authorList>
    </citation>
    <scope>NUCLEOTIDE SEQUENCE</scope>
    <source>
        <strain evidence="4">Punador</strain>
    </source>
</reference>
<proteinExistence type="inferred from homology"/>
<keyword evidence="2" id="KW-1133">Transmembrane helix</keyword>
<sequence length="424" mass="47671">MSTKLDVIIFGATGFTGKIVVEKAVEVLQGLTWGIAGRNLSKLENVLSTVGKKVGKDLSLIPITIADVEDVKSIKEMANKCKIVVNCCGPYRLYGEIVVKSCIEAGTHHVDISGEAQFIEGMMVKYQDLAKEKHAYIISACGFDSIPGEMGVAFAERNFPGTVNSIESYWENTLDLKDKNCKTLVHGGTWESVIHVLSHVEELIALRGQLTPKDLPRLEPELKVRSYPHRVPTLKSYFVPIHAGDRDLVVQTQNFLFENEKKRPIQFENYIGYKSLLYAVFVPWLLSLITLFAQYSWTRKVLMMFPKFFTLGILTEEGPTEDNMEGHSFEMVFKTTGWTKDQTLNEQPKQQLWTRLSARNPFYAMTAVALLASAKIILLEKDKLPGSGGVISPGYAFPKTSLIEELQKYKYGIKFEVLKLESIQ</sequence>
<dbReference type="GO" id="GO:0005811">
    <property type="term" value="C:lipid droplet"/>
    <property type="evidence" value="ECO:0007669"/>
    <property type="project" value="TreeGrafter"/>
</dbReference>
<dbReference type="AlphaFoldDB" id="A0A034W4S5"/>
<dbReference type="InterPro" id="IPR005097">
    <property type="entry name" value="Sacchrp_dh_NADP-bd"/>
</dbReference>
<protein>
    <submittedName>
        <fullName evidence="4">Saccharopine dehydrogenase-like oxidoreductase</fullName>
    </submittedName>
</protein>
<dbReference type="PANTHER" id="PTHR12286">
    <property type="entry name" value="SACCHAROPINE DEHYDROGENASE-LIKE OXIDOREDUCTASE"/>
    <property type="match status" value="1"/>
</dbReference>
<dbReference type="OrthoDB" id="10268090at2759"/>
<evidence type="ECO:0000256" key="2">
    <source>
        <dbReference type="SAM" id="Phobius"/>
    </source>
</evidence>
<dbReference type="FunFam" id="3.40.50.720:FF:000178">
    <property type="entry name" value="Saccharopine dehydrogenase-like oxidoreductase"/>
    <property type="match status" value="1"/>
</dbReference>
<dbReference type="InterPro" id="IPR051276">
    <property type="entry name" value="Saccharopine_DH-like_oxidrdct"/>
</dbReference>
<evidence type="ECO:0000259" key="3">
    <source>
        <dbReference type="Pfam" id="PF03435"/>
    </source>
</evidence>
<dbReference type="GO" id="GO:0005886">
    <property type="term" value="C:plasma membrane"/>
    <property type="evidence" value="ECO:0007669"/>
    <property type="project" value="TreeGrafter"/>
</dbReference>
<gene>
    <name evidence="4" type="primary">SCPDL</name>
</gene>
<keyword evidence="2" id="KW-0812">Transmembrane</keyword>
<feature type="transmembrane region" description="Helical" evidence="2">
    <location>
        <begin position="276"/>
        <end position="297"/>
    </location>
</feature>
<dbReference type="Gene3D" id="3.40.50.720">
    <property type="entry name" value="NAD(P)-binding Rossmann-like Domain"/>
    <property type="match status" value="1"/>
</dbReference>